<dbReference type="Ensembl" id="ENSCVAT00000006913.1">
    <property type="protein sequence ID" value="ENSCVAP00000023372.1"/>
    <property type="gene ID" value="ENSCVAG00000006662.1"/>
</dbReference>
<dbReference type="PRINTS" id="PR01157">
    <property type="entry name" value="P2YPURNOCPTR"/>
</dbReference>
<evidence type="ECO:0000313" key="7">
    <source>
        <dbReference type="Ensembl" id="ENSCVAP00000023372.1"/>
    </source>
</evidence>
<dbReference type="InterPro" id="IPR027294">
    <property type="entry name" value="NPS_rcpt"/>
</dbReference>
<dbReference type="GeneTree" id="ENSGT00940000155094"/>
<keyword evidence="4 5" id="KW-0472">Membrane</keyword>
<dbReference type="KEGG" id="cvg:107104781"/>
<evidence type="ECO:0000256" key="1">
    <source>
        <dbReference type="ARBA" id="ARBA00004370"/>
    </source>
</evidence>
<dbReference type="GeneID" id="107104781"/>
<keyword evidence="8" id="KW-1185">Reference proteome</keyword>
<dbReference type="AlphaFoldDB" id="A0A3Q2DUN9"/>
<protein>
    <submittedName>
        <fullName evidence="7">P2Y purinoceptor 1-like</fullName>
    </submittedName>
</protein>
<dbReference type="InterPro" id="IPR000276">
    <property type="entry name" value="GPCR_Rhodpsn"/>
</dbReference>
<dbReference type="Proteomes" id="UP000265020">
    <property type="component" value="Unassembled WGS sequence"/>
</dbReference>
<accession>A0A3Q2DUN9</accession>
<feature type="transmembrane region" description="Helical" evidence="5">
    <location>
        <begin position="23"/>
        <end position="43"/>
    </location>
</feature>
<evidence type="ECO:0000313" key="8">
    <source>
        <dbReference type="Proteomes" id="UP000265020"/>
    </source>
</evidence>
<feature type="domain" description="G-protein coupled receptors family 1 profile" evidence="6">
    <location>
        <begin position="34"/>
        <end position="286"/>
    </location>
</feature>
<sequence>MNTTKNYCKPLNKNFENILLPTLYILVLIVGLVANGWGLKSLLHNWKKLGDINIFLLNLGLADILYLLNLPLLIVYYLKGRTWIFGETLCKLTRFCFNLNLYCSIGFLTCISVYRYLAIVHPMKSKGRLTANRSIGISAIVWILVSVQSLPDMFFPKKYFDDQCFDTTTNDYMKGYLDYTIIFTFFGFCIPFLITVWSYGHVTYVVCSSKTIDKNVKRRSLKLLAVLILLFLICYVPYHIFKNLNLYLRLLNWQKKCSSWEERIFRARQVTRGLVSLNSALNPLVYLYVNEVMQLLQRGQQMFRCLSPARCRSVPVSQTEKKEEMAMSCSNIL</sequence>
<dbReference type="OMA" id="WDKGVFC"/>
<feature type="transmembrane region" description="Helical" evidence="5">
    <location>
        <begin position="179"/>
        <end position="200"/>
    </location>
</feature>
<reference evidence="7" key="2">
    <citation type="submission" date="2025-09" db="UniProtKB">
        <authorList>
            <consortium name="Ensembl"/>
        </authorList>
    </citation>
    <scope>IDENTIFICATION</scope>
</reference>
<dbReference type="OrthoDB" id="9936719at2759"/>
<dbReference type="Gene3D" id="1.20.1070.10">
    <property type="entry name" value="Rhodopsin 7-helix transmembrane proteins"/>
    <property type="match status" value="1"/>
</dbReference>
<name>A0A3Q2DUN9_CYPVA</name>
<feature type="transmembrane region" description="Helical" evidence="5">
    <location>
        <begin position="55"/>
        <end position="79"/>
    </location>
</feature>
<dbReference type="GO" id="GO:0008188">
    <property type="term" value="F:neuropeptide receptor activity"/>
    <property type="evidence" value="ECO:0007669"/>
    <property type="project" value="InterPro"/>
</dbReference>
<proteinExistence type="predicted"/>
<reference evidence="7" key="1">
    <citation type="submission" date="2025-08" db="UniProtKB">
        <authorList>
            <consortium name="Ensembl"/>
        </authorList>
    </citation>
    <scope>IDENTIFICATION</scope>
</reference>
<dbReference type="Pfam" id="PF00001">
    <property type="entry name" value="7tm_1"/>
    <property type="match status" value="1"/>
</dbReference>
<dbReference type="GO" id="GO:0016020">
    <property type="term" value="C:membrane"/>
    <property type="evidence" value="ECO:0007669"/>
    <property type="project" value="UniProtKB-SubCell"/>
</dbReference>
<dbReference type="PANTHER" id="PTHR24244:SF0">
    <property type="entry name" value="G-PROTEIN COUPLED RECEPTORS FAMILY 1 PROFILE DOMAIN-CONTAINING PROTEIN"/>
    <property type="match status" value="1"/>
</dbReference>
<dbReference type="RefSeq" id="XP_015260353.1">
    <property type="nucleotide sequence ID" value="XM_015404867.1"/>
</dbReference>
<keyword evidence="3 5" id="KW-1133">Transmembrane helix</keyword>
<evidence type="ECO:0000259" key="6">
    <source>
        <dbReference type="PROSITE" id="PS50262"/>
    </source>
</evidence>
<evidence type="ECO:0000256" key="5">
    <source>
        <dbReference type="SAM" id="Phobius"/>
    </source>
</evidence>
<feature type="transmembrane region" description="Helical" evidence="5">
    <location>
        <begin position="221"/>
        <end position="241"/>
    </location>
</feature>
<dbReference type="PRINTS" id="PR00237">
    <property type="entry name" value="GPCRRHODOPSN"/>
</dbReference>
<dbReference type="PROSITE" id="PS50262">
    <property type="entry name" value="G_PROTEIN_RECEP_F1_2"/>
    <property type="match status" value="1"/>
</dbReference>
<keyword evidence="2 5" id="KW-0812">Transmembrane</keyword>
<dbReference type="SUPFAM" id="SSF81321">
    <property type="entry name" value="Family A G protein-coupled receptor-like"/>
    <property type="match status" value="1"/>
</dbReference>
<dbReference type="InterPro" id="IPR017452">
    <property type="entry name" value="GPCR_Rhodpsn_7TM"/>
</dbReference>
<organism evidence="7 8">
    <name type="scientific">Cyprinodon variegatus</name>
    <name type="common">Sheepshead minnow</name>
    <dbReference type="NCBI Taxonomy" id="28743"/>
    <lineage>
        <taxon>Eukaryota</taxon>
        <taxon>Metazoa</taxon>
        <taxon>Chordata</taxon>
        <taxon>Craniata</taxon>
        <taxon>Vertebrata</taxon>
        <taxon>Euteleostomi</taxon>
        <taxon>Actinopterygii</taxon>
        <taxon>Neopterygii</taxon>
        <taxon>Teleostei</taxon>
        <taxon>Neoteleostei</taxon>
        <taxon>Acanthomorphata</taxon>
        <taxon>Ovalentaria</taxon>
        <taxon>Atherinomorphae</taxon>
        <taxon>Cyprinodontiformes</taxon>
        <taxon>Cyprinodontidae</taxon>
        <taxon>Cyprinodon</taxon>
    </lineage>
</organism>
<feature type="transmembrane region" description="Helical" evidence="5">
    <location>
        <begin position="99"/>
        <end position="118"/>
    </location>
</feature>
<evidence type="ECO:0000256" key="4">
    <source>
        <dbReference type="ARBA" id="ARBA00023136"/>
    </source>
</evidence>
<dbReference type="PANTHER" id="PTHR24244">
    <property type="entry name" value="NEUROPEPTIDE S RECEPTOR"/>
    <property type="match status" value="1"/>
</dbReference>
<comment type="subcellular location">
    <subcellularLocation>
        <location evidence="1">Membrane</location>
    </subcellularLocation>
</comment>
<evidence type="ECO:0000256" key="2">
    <source>
        <dbReference type="ARBA" id="ARBA00022692"/>
    </source>
</evidence>
<evidence type="ECO:0000256" key="3">
    <source>
        <dbReference type="ARBA" id="ARBA00022989"/>
    </source>
</evidence>